<dbReference type="GO" id="GO:0032259">
    <property type="term" value="P:methylation"/>
    <property type="evidence" value="ECO:0007669"/>
    <property type="project" value="UniProtKB-KW"/>
</dbReference>
<evidence type="ECO:0000256" key="4">
    <source>
        <dbReference type="ARBA" id="ARBA00022691"/>
    </source>
</evidence>
<dbReference type="AlphaFoldDB" id="A0AAN7BWE2"/>
<keyword evidence="1 5" id="KW-0963">Cytoplasm</keyword>
<dbReference type="InterPro" id="IPR025714">
    <property type="entry name" value="Methyltranfer_dom"/>
</dbReference>
<comment type="caution">
    <text evidence="7">The sequence shown here is derived from an EMBL/GenBank/DDBJ whole genome shotgun (WGS) entry which is preliminary data.</text>
</comment>
<dbReference type="Proteomes" id="UP001301958">
    <property type="component" value="Unassembled WGS sequence"/>
</dbReference>
<dbReference type="EMBL" id="MU865296">
    <property type="protein sequence ID" value="KAK4230889.1"/>
    <property type="molecule type" value="Genomic_DNA"/>
</dbReference>
<reference evidence="7" key="2">
    <citation type="submission" date="2023-05" db="EMBL/GenBank/DDBJ databases">
        <authorList>
            <consortium name="Lawrence Berkeley National Laboratory"/>
            <person name="Steindorff A."/>
            <person name="Hensen N."/>
            <person name="Bonometti L."/>
            <person name="Westerberg I."/>
            <person name="Brannstrom I.O."/>
            <person name="Guillou S."/>
            <person name="Cros-Aarteil S."/>
            <person name="Calhoun S."/>
            <person name="Haridas S."/>
            <person name="Kuo A."/>
            <person name="Mondo S."/>
            <person name="Pangilinan J."/>
            <person name="Riley R."/>
            <person name="Labutti K."/>
            <person name="Andreopoulos B."/>
            <person name="Lipzen A."/>
            <person name="Chen C."/>
            <person name="Yanf M."/>
            <person name="Daum C."/>
            <person name="Ng V."/>
            <person name="Clum A."/>
            <person name="Ohm R."/>
            <person name="Martin F."/>
            <person name="Silar P."/>
            <person name="Natvig D."/>
            <person name="Lalanne C."/>
            <person name="Gautier V."/>
            <person name="Ament-Velasquez S.L."/>
            <person name="Kruys A."/>
            <person name="Hutchinson M.I."/>
            <person name="Powell A.J."/>
            <person name="Barry K."/>
            <person name="Miller A.N."/>
            <person name="Grigoriev I.V."/>
            <person name="Debuchy R."/>
            <person name="Gladieux P."/>
            <person name="Thoren M.H."/>
            <person name="Johannesson H."/>
        </authorList>
    </citation>
    <scope>NUCLEOTIDE SEQUENCE</scope>
    <source>
        <strain evidence="7">CBS 990.96</strain>
    </source>
</reference>
<evidence type="ECO:0000313" key="7">
    <source>
        <dbReference type="EMBL" id="KAK4230889.1"/>
    </source>
</evidence>
<evidence type="ECO:0000256" key="3">
    <source>
        <dbReference type="ARBA" id="ARBA00022679"/>
    </source>
</evidence>
<reference evidence="7" key="1">
    <citation type="journal article" date="2023" name="Mol. Phylogenet. Evol.">
        <title>Genome-scale phylogeny and comparative genomics of the fungal order Sordariales.</title>
        <authorList>
            <person name="Hensen N."/>
            <person name="Bonometti L."/>
            <person name="Westerberg I."/>
            <person name="Brannstrom I.O."/>
            <person name="Guillou S."/>
            <person name="Cros-Aarteil S."/>
            <person name="Calhoun S."/>
            <person name="Haridas S."/>
            <person name="Kuo A."/>
            <person name="Mondo S."/>
            <person name="Pangilinan J."/>
            <person name="Riley R."/>
            <person name="LaButti K."/>
            <person name="Andreopoulos B."/>
            <person name="Lipzen A."/>
            <person name="Chen C."/>
            <person name="Yan M."/>
            <person name="Daum C."/>
            <person name="Ng V."/>
            <person name="Clum A."/>
            <person name="Steindorff A."/>
            <person name="Ohm R.A."/>
            <person name="Martin F."/>
            <person name="Silar P."/>
            <person name="Natvig D.O."/>
            <person name="Lalanne C."/>
            <person name="Gautier V."/>
            <person name="Ament-Velasquez S.L."/>
            <person name="Kruys A."/>
            <person name="Hutchinson M.I."/>
            <person name="Powell A.J."/>
            <person name="Barry K."/>
            <person name="Miller A.N."/>
            <person name="Grigoriev I.V."/>
            <person name="Debuchy R."/>
            <person name="Gladieux P."/>
            <person name="Hiltunen Thoren M."/>
            <person name="Johannesson H."/>
        </authorList>
    </citation>
    <scope>NUCLEOTIDE SEQUENCE</scope>
    <source>
        <strain evidence="7">CBS 990.96</strain>
    </source>
</reference>
<evidence type="ECO:0000256" key="2">
    <source>
        <dbReference type="ARBA" id="ARBA00022603"/>
    </source>
</evidence>
<dbReference type="InterPro" id="IPR029063">
    <property type="entry name" value="SAM-dependent_MTases_sf"/>
</dbReference>
<comment type="function">
    <text evidence="5">S-adenosyl-L-methionine-dependent protein-lysine N-methyltransferase that mono- and dimethylates elongation factor 1-alpha at 'Lys-316'. May play a role in intracellular transport.</text>
</comment>
<keyword evidence="4 5" id="KW-0949">S-adenosyl-L-methionine</keyword>
<dbReference type="HAMAP" id="MF_03188">
    <property type="entry name" value="Methyltr_EFM4"/>
    <property type="match status" value="1"/>
</dbReference>
<protein>
    <recommendedName>
        <fullName evidence="5">Protein-lysine N-methyltransferase EFM4</fullName>
        <ecNumber evidence="5">2.1.1.-</ecNumber>
    </recommendedName>
    <alternativeName>
        <fullName evidence="5">Elongation factor methyltransferase 4</fullName>
    </alternativeName>
</protein>
<evidence type="ECO:0000256" key="1">
    <source>
        <dbReference type="ARBA" id="ARBA00022490"/>
    </source>
</evidence>
<evidence type="ECO:0000256" key="5">
    <source>
        <dbReference type="HAMAP-Rule" id="MF_03188"/>
    </source>
</evidence>
<dbReference type="InterPro" id="IPR026635">
    <property type="entry name" value="Efm4/METTL10"/>
</dbReference>
<evidence type="ECO:0000259" key="6">
    <source>
        <dbReference type="Pfam" id="PF13847"/>
    </source>
</evidence>
<proteinExistence type="inferred from homology"/>
<keyword evidence="5" id="KW-0813">Transport</keyword>
<dbReference type="Gene3D" id="3.40.50.150">
    <property type="entry name" value="Vaccinia Virus protein VP39"/>
    <property type="match status" value="1"/>
</dbReference>
<organism evidence="7 8">
    <name type="scientific">Podospora fimiseda</name>
    <dbReference type="NCBI Taxonomy" id="252190"/>
    <lineage>
        <taxon>Eukaryota</taxon>
        <taxon>Fungi</taxon>
        <taxon>Dikarya</taxon>
        <taxon>Ascomycota</taxon>
        <taxon>Pezizomycotina</taxon>
        <taxon>Sordariomycetes</taxon>
        <taxon>Sordariomycetidae</taxon>
        <taxon>Sordariales</taxon>
        <taxon>Podosporaceae</taxon>
        <taxon>Podospora</taxon>
    </lineage>
</organism>
<dbReference type="PANTHER" id="PTHR12843:SF5">
    <property type="entry name" value="EEF1A LYSINE METHYLTRANSFERASE 2"/>
    <property type="match status" value="1"/>
</dbReference>
<comment type="subcellular location">
    <subcellularLocation>
        <location evidence="5">Cytoplasm</location>
    </subcellularLocation>
</comment>
<dbReference type="GO" id="GO:0016192">
    <property type="term" value="P:vesicle-mediated transport"/>
    <property type="evidence" value="ECO:0007669"/>
    <property type="project" value="UniProtKB-UniRule"/>
</dbReference>
<accession>A0AAN7BWE2</accession>
<gene>
    <name evidence="5" type="primary">EFM4</name>
    <name evidence="7" type="ORF">QBC38DRAFT_468214</name>
</gene>
<keyword evidence="2 5" id="KW-0489">Methyltransferase</keyword>
<dbReference type="CDD" id="cd02440">
    <property type="entry name" value="AdoMet_MTases"/>
    <property type="match status" value="1"/>
</dbReference>
<dbReference type="Pfam" id="PF13847">
    <property type="entry name" value="Methyltransf_31"/>
    <property type="match status" value="1"/>
</dbReference>
<dbReference type="GO" id="GO:0016279">
    <property type="term" value="F:protein-lysine N-methyltransferase activity"/>
    <property type="evidence" value="ECO:0007669"/>
    <property type="project" value="UniProtKB-UniRule"/>
</dbReference>
<dbReference type="EC" id="2.1.1.-" evidence="5"/>
<keyword evidence="3 5" id="KW-0808">Transferase</keyword>
<comment type="similarity">
    <text evidence="5">Belongs to the class I-like SAM-binding methyltransferase superfamily. EFM4 family.</text>
</comment>
<evidence type="ECO:0000313" key="8">
    <source>
        <dbReference type="Proteomes" id="UP001301958"/>
    </source>
</evidence>
<name>A0AAN7BWE2_9PEZI</name>
<feature type="domain" description="Methyltransferase" evidence="6">
    <location>
        <begin position="65"/>
        <end position="207"/>
    </location>
</feature>
<dbReference type="GO" id="GO:0005737">
    <property type="term" value="C:cytoplasm"/>
    <property type="evidence" value="ECO:0007669"/>
    <property type="project" value="UniProtKB-SubCell"/>
</dbReference>
<dbReference type="PANTHER" id="PTHR12843">
    <property type="entry name" value="PROTEIN-LYSINE N-METHYLTRANSFERASE METTL10"/>
    <property type="match status" value="1"/>
</dbReference>
<keyword evidence="8" id="KW-1185">Reference proteome</keyword>
<sequence>MAAEKPTHLEPSKLGTREYWESLYTTEITNHASNPQDEGTIWFDDSDAQSKIFEYLTEDLCLPTETTSILDLGSGNGSLLFLLRSGGFTGPLLGVDYSSRSIELSQQIALTRQAEADENQDEDDKVDYLTNLEFKEWDALNGDISQVSRPNGGYDLILDKGTFDAVSLSDELDAKGRRINEGYGERVLQLLKMGGYFLVTSCNWTEIELQKWFEGAEGVKGNRLKMVGRIEYPSFSFGGVKGQTISTLCFEKVVAV</sequence>
<dbReference type="SUPFAM" id="SSF53335">
    <property type="entry name" value="S-adenosyl-L-methionine-dependent methyltransferases"/>
    <property type="match status" value="1"/>
</dbReference>